<keyword evidence="11 14" id="KW-0411">Iron-sulfur</keyword>
<keyword evidence="5 14" id="KW-0004">4Fe-4S</keyword>
<evidence type="ECO:0000259" key="17">
    <source>
        <dbReference type="PROSITE" id="PS51918"/>
    </source>
</evidence>
<protein>
    <recommendedName>
        <fullName evidence="14">Coproporphyrinogen-III oxidase</fullName>
        <ecNumber evidence="14">1.3.98.3</ecNumber>
    </recommendedName>
</protein>
<comment type="pathway">
    <text evidence="2 14">Porphyrin-containing compound metabolism; protoporphyrin-IX biosynthesis; protoporphyrinogen-IX from coproporphyrinogen-III (AdoMet route): step 1/1.</text>
</comment>
<dbReference type="PIRSF" id="PIRSF000167">
    <property type="entry name" value="HemN"/>
    <property type="match status" value="1"/>
</dbReference>
<dbReference type="Gene3D" id="1.10.10.920">
    <property type="match status" value="1"/>
</dbReference>
<dbReference type="SFLD" id="SFLDG01065">
    <property type="entry name" value="anaerobic_coproporphyrinogen-I"/>
    <property type="match status" value="1"/>
</dbReference>
<keyword evidence="6 14" id="KW-0963">Cytoplasm</keyword>
<organism evidence="18 19">
    <name type="scientific">Alloalcanivorax marinus</name>
    <dbReference type="NCBI Taxonomy" id="1177169"/>
    <lineage>
        <taxon>Bacteria</taxon>
        <taxon>Pseudomonadati</taxon>
        <taxon>Pseudomonadota</taxon>
        <taxon>Gammaproteobacteria</taxon>
        <taxon>Oceanospirillales</taxon>
        <taxon>Alcanivoracaceae</taxon>
        <taxon>Alloalcanivorax</taxon>
    </lineage>
</organism>
<keyword evidence="19" id="KW-1185">Reference proteome</keyword>
<feature type="binding site" evidence="15">
    <location>
        <position position="111"/>
    </location>
    <ligand>
        <name>S-adenosyl-L-methionine</name>
        <dbReference type="ChEBI" id="CHEBI:59789"/>
        <label>1</label>
    </ligand>
</feature>
<feature type="binding site" evidence="15">
    <location>
        <position position="173"/>
    </location>
    <ligand>
        <name>S-adenosyl-L-methionine</name>
        <dbReference type="ChEBI" id="CHEBI:59789"/>
        <label>2</label>
    </ligand>
</feature>
<comment type="similarity">
    <text evidence="3 14">Belongs to the anaerobic coproporphyrinogen-III oxidase family.</text>
</comment>
<feature type="binding site" evidence="15">
    <location>
        <begin position="112"/>
        <end position="113"/>
    </location>
    <ligand>
        <name>S-adenosyl-L-methionine</name>
        <dbReference type="ChEBI" id="CHEBI:59789"/>
        <label>2</label>
    </ligand>
</feature>
<evidence type="ECO:0000256" key="10">
    <source>
        <dbReference type="ARBA" id="ARBA00023004"/>
    </source>
</evidence>
<evidence type="ECO:0000256" key="9">
    <source>
        <dbReference type="ARBA" id="ARBA00023002"/>
    </source>
</evidence>
<accession>A0A9Q3UQH9</accession>
<dbReference type="PANTHER" id="PTHR13932">
    <property type="entry name" value="COPROPORPHYRINIGEN III OXIDASE"/>
    <property type="match status" value="1"/>
</dbReference>
<name>A0A9Q3UQH9_9GAMM</name>
<dbReference type="NCBIfam" id="TIGR00538">
    <property type="entry name" value="hemN"/>
    <property type="match status" value="1"/>
</dbReference>
<evidence type="ECO:0000256" key="13">
    <source>
        <dbReference type="ARBA" id="ARBA00048321"/>
    </source>
</evidence>
<keyword evidence="8 14" id="KW-0479">Metal-binding</keyword>
<feature type="binding site" evidence="15">
    <location>
        <position position="185"/>
    </location>
    <ligand>
        <name>S-adenosyl-L-methionine</name>
        <dbReference type="ChEBI" id="CHEBI:59789"/>
        <label>2</label>
    </ligand>
</feature>
<dbReference type="PANTHER" id="PTHR13932:SF6">
    <property type="entry name" value="OXYGEN-INDEPENDENT COPROPORPHYRINOGEN III OXIDASE"/>
    <property type="match status" value="1"/>
</dbReference>
<dbReference type="GO" id="GO:0046872">
    <property type="term" value="F:metal ion binding"/>
    <property type="evidence" value="ECO:0007669"/>
    <property type="project" value="UniProtKB-KW"/>
</dbReference>
<dbReference type="GO" id="GO:0005737">
    <property type="term" value="C:cytoplasm"/>
    <property type="evidence" value="ECO:0007669"/>
    <property type="project" value="UniProtKB-SubCell"/>
</dbReference>
<feature type="binding site" evidence="16">
    <location>
        <position position="60"/>
    </location>
    <ligand>
        <name>[4Fe-4S] cluster</name>
        <dbReference type="ChEBI" id="CHEBI:49883"/>
        <note>4Fe-4S-S-AdoMet</note>
    </ligand>
</feature>
<comment type="cofactor">
    <cofactor evidence="14 16">
        <name>[4Fe-4S] cluster</name>
        <dbReference type="ChEBI" id="CHEBI:49883"/>
    </cofactor>
    <text evidence="14 16">Binds 1 [4Fe-4S] cluster. The cluster is coordinated with 3 cysteines and an exchangeable S-adenosyl-L-methionine.</text>
</comment>
<dbReference type="SFLD" id="SFLDS00029">
    <property type="entry name" value="Radical_SAM"/>
    <property type="match status" value="1"/>
</dbReference>
<dbReference type="GO" id="GO:0004109">
    <property type="term" value="F:coproporphyrinogen oxidase activity"/>
    <property type="evidence" value="ECO:0007669"/>
    <property type="project" value="InterPro"/>
</dbReference>
<gene>
    <name evidence="18" type="primary">hemN</name>
    <name evidence="18" type="ORF">LL252_15370</name>
</gene>
<evidence type="ECO:0000256" key="6">
    <source>
        <dbReference type="ARBA" id="ARBA00022490"/>
    </source>
</evidence>
<keyword evidence="12 14" id="KW-0627">Porphyrin biosynthesis</keyword>
<dbReference type="EMBL" id="JAJGNA010000025">
    <property type="protein sequence ID" value="MCC4309953.1"/>
    <property type="molecule type" value="Genomic_DNA"/>
</dbReference>
<dbReference type="SMART" id="SM00729">
    <property type="entry name" value="Elp3"/>
    <property type="match status" value="1"/>
</dbReference>
<dbReference type="Proteomes" id="UP001108027">
    <property type="component" value="Unassembled WGS sequence"/>
</dbReference>
<dbReference type="InterPro" id="IPR006638">
    <property type="entry name" value="Elp3/MiaA/NifB-like_rSAM"/>
</dbReference>
<feature type="binding site" evidence="16">
    <location>
        <position position="64"/>
    </location>
    <ligand>
        <name>[4Fe-4S] cluster</name>
        <dbReference type="ChEBI" id="CHEBI:49883"/>
        <note>4Fe-4S-S-AdoMet</note>
    </ligand>
</feature>
<feature type="binding site" evidence="15">
    <location>
        <position position="146"/>
    </location>
    <ligand>
        <name>S-adenosyl-L-methionine</name>
        <dbReference type="ChEBI" id="CHEBI:59789"/>
        <label>1</label>
    </ligand>
</feature>
<dbReference type="Pfam" id="PF06969">
    <property type="entry name" value="HemN_C"/>
    <property type="match status" value="1"/>
</dbReference>
<dbReference type="InterPro" id="IPR007197">
    <property type="entry name" value="rSAM"/>
</dbReference>
<dbReference type="GO" id="GO:0006782">
    <property type="term" value="P:protoporphyrinogen IX biosynthetic process"/>
    <property type="evidence" value="ECO:0007669"/>
    <property type="project" value="TreeGrafter"/>
</dbReference>
<keyword evidence="7 14" id="KW-0949">S-adenosyl-L-methionine</keyword>
<evidence type="ECO:0000256" key="8">
    <source>
        <dbReference type="ARBA" id="ARBA00022723"/>
    </source>
</evidence>
<evidence type="ECO:0000256" key="2">
    <source>
        <dbReference type="ARBA" id="ARBA00004785"/>
    </source>
</evidence>
<evidence type="ECO:0000256" key="1">
    <source>
        <dbReference type="ARBA" id="ARBA00004496"/>
    </source>
</evidence>
<evidence type="ECO:0000256" key="3">
    <source>
        <dbReference type="ARBA" id="ARBA00005493"/>
    </source>
</evidence>
<dbReference type="InterPro" id="IPR034505">
    <property type="entry name" value="Coproporphyrinogen-III_oxidase"/>
</dbReference>
<dbReference type="Gene3D" id="3.30.750.200">
    <property type="match status" value="1"/>
</dbReference>
<dbReference type="Pfam" id="PF04055">
    <property type="entry name" value="Radical_SAM"/>
    <property type="match status" value="1"/>
</dbReference>
<feature type="binding site" evidence="15">
    <location>
        <begin position="66"/>
        <end position="68"/>
    </location>
    <ligand>
        <name>S-adenosyl-L-methionine</name>
        <dbReference type="ChEBI" id="CHEBI:59789"/>
        <label>2</label>
    </ligand>
</feature>
<feature type="binding site" evidence="15">
    <location>
        <position position="330"/>
    </location>
    <ligand>
        <name>S-adenosyl-L-methionine</name>
        <dbReference type="ChEBI" id="CHEBI:59789"/>
        <label>1</label>
    </ligand>
</feature>
<sequence length="457" mass="51804">MTLWNPDLIRRFGGPGARYTSYPPATQFHEEIRPAQVAAAVEAGNRAHRDLSLYCHIPFCATVCYYCACNRIVTANRHRAVEYLAHLKTELRAKAALVDPQRPVAQMHWGGGTPTFLNDAQITELVYDLARYFRLLEDDRGDYAMEIDPRTVDRSRLGLLRGLGFNRLSLGVQDLDPRVQQAVNRVQPLDMIRRVFEDAADFGFHSLNADLIYGLPWQSESSLARSLEQLVALRPGRISLYNYAHLPARFKVQRQIPERTLPSPSEKLAMQVRAGELLQQAGYELIGMDHFALPDDEMAVARREGRLHRNFQGYTLHGDADLIGFGVSAISDLDDLYTQAPKRLEDWQEQVQAGRWPLERGYQLNRDDRLRRSVIMGLLCDLRLDLAAFRERWGVDFTDYFADALAPLGEFENLGLLTMEGSDLVITDAGRLVARALVQPFDRFAGAGQGERFSRII</sequence>
<dbReference type="EC" id="1.3.98.3" evidence="14"/>
<evidence type="ECO:0000313" key="18">
    <source>
        <dbReference type="EMBL" id="MCC4309953.1"/>
    </source>
</evidence>
<evidence type="ECO:0000256" key="7">
    <source>
        <dbReference type="ARBA" id="ARBA00022691"/>
    </source>
</evidence>
<evidence type="ECO:0000256" key="11">
    <source>
        <dbReference type="ARBA" id="ARBA00023014"/>
    </source>
</evidence>
<dbReference type="SUPFAM" id="SSF102114">
    <property type="entry name" value="Radical SAM enzymes"/>
    <property type="match status" value="1"/>
</dbReference>
<evidence type="ECO:0000256" key="14">
    <source>
        <dbReference type="PIRNR" id="PIRNR000167"/>
    </source>
</evidence>
<evidence type="ECO:0000313" key="19">
    <source>
        <dbReference type="Proteomes" id="UP001108027"/>
    </source>
</evidence>
<keyword evidence="9 14" id="KW-0560">Oxidoreductase</keyword>
<feature type="binding site" evidence="15">
    <location>
        <position position="210"/>
    </location>
    <ligand>
        <name>S-adenosyl-L-methionine</name>
        <dbReference type="ChEBI" id="CHEBI:59789"/>
        <label>2</label>
    </ligand>
</feature>
<evidence type="ECO:0000256" key="4">
    <source>
        <dbReference type="ARBA" id="ARBA00011245"/>
    </source>
</evidence>
<evidence type="ECO:0000256" key="5">
    <source>
        <dbReference type="ARBA" id="ARBA00022485"/>
    </source>
</evidence>
<dbReference type="GO" id="GO:0051539">
    <property type="term" value="F:4 iron, 4 sulfur cluster binding"/>
    <property type="evidence" value="ECO:0007669"/>
    <property type="project" value="UniProtKB-KW"/>
</dbReference>
<dbReference type="PROSITE" id="PS51918">
    <property type="entry name" value="RADICAL_SAM"/>
    <property type="match status" value="1"/>
</dbReference>
<proteinExistence type="inferred from homology"/>
<evidence type="ECO:0000256" key="12">
    <source>
        <dbReference type="ARBA" id="ARBA00023244"/>
    </source>
</evidence>
<comment type="subunit">
    <text evidence="4">Monomer.</text>
</comment>
<feature type="binding site" evidence="16">
    <location>
        <position position="67"/>
    </location>
    <ligand>
        <name>[4Fe-4S] cluster</name>
        <dbReference type="ChEBI" id="CHEBI:49883"/>
        <note>4Fe-4S-S-AdoMet</note>
    </ligand>
</feature>
<dbReference type="GO" id="GO:0051989">
    <property type="term" value="F:coproporphyrinogen dehydrogenase activity"/>
    <property type="evidence" value="ECO:0007669"/>
    <property type="project" value="UniProtKB-EC"/>
</dbReference>
<keyword evidence="10 14" id="KW-0408">Iron</keyword>
<feature type="domain" description="Radical SAM core" evidence="17">
    <location>
        <begin position="43"/>
        <end position="289"/>
    </location>
</feature>
<evidence type="ECO:0000256" key="15">
    <source>
        <dbReference type="PIRSR" id="PIRSR000167-1"/>
    </source>
</evidence>
<evidence type="ECO:0000256" key="16">
    <source>
        <dbReference type="PIRSR" id="PIRSR000167-2"/>
    </source>
</evidence>
<feature type="binding site" evidence="15">
    <location>
        <position position="54"/>
    </location>
    <ligand>
        <name>S-adenosyl-L-methionine</name>
        <dbReference type="ChEBI" id="CHEBI:59789"/>
        <label>1</label>
    </ligand>
</feature>
<dbReference type="AlphaFoldDB" id="A0A9Q3UQH9"/>
<dbReference type="InterPro" id="IPR010723">
    <property type="entry name" value="HemN_C"/>
</dbReference>
<dbReference type="InterPro" id="IPR004558">
    <property type="entry name" value="Coprogen_oxidase_HemN"/>
</dbReference>
<comment type="subcellular location">
    <subcellularLocation>
        <location evidence="1 14">Cytoplasm</location>
    </subcellularLocation>
</comment>
<dbReference type="InterPro" id="IPR058240">
    <property type="entry name" value="rSAM_sf"/>
</dbReference>
<comment type="caution">
    <text evidence="18">The sequence shown here is derived from an EMBL/GenBank/DDBJ whole genome shotgun (WGS) entry which is preliminary data.</text>
</comment>
<reference evidence="18" key="1">
    <citation type="submission" date="2021-10" db="EMBL/GenBank/DDBJ databases">
        <title>The diversity and Nitrogen Metabolism of Culturable Nitrate-Utilizing Bacteria Within the Oxygen Minimum Zone of the Changjiang (Yangtze River)Estuary.</title>
        <authorList>
            <person name="Zhang D."/>
            <person name="Zheng J."/>
            <person name="Liu S."/>
            <person name="He W."/>
        </authorList>
    </citation>
    <scope>NUCLEOTIDE SEQUENCE</scope>
    <source>
        <strain evidence="18">FXH-223</strain>
    </source>
</reference>
<feature type="binding site" evidence="15">
    <location>
        <position position="244"/>
    </location>
    <ligand>
        <name>S-adenosyl-L-methionine</name>
        <dbReference type="ChEBI" id="CHEBI:59789"/>
        <label>2</label>
    </ligand>
</feature>
<comment type="catalytic activity">
    <reaction evidence="13 14">
        <text>coproporphyrinogen III + 2 S-adenosyl-L-methionine = protoporphyrinogen IX + 2 5'-deoxyadenosine + 2 L-methionine + 2 CO2</text>
        <dbReference type="Rhea" id="RHEA:15425"/>
        <dbReference type="ChEBI" id="CHEBI:16526"/>
        <dbReference type="ChEBI" id="CHEBI:17319"/>
        <dbReference type="ChEBI" id="CHEBI:57307"/>
        <dbReference type="ChEBI" id="CHEBI:57309"/>
        <dbReference type="ChEBI" id="CHEBI:57844"/>
        <dbReference type="ChEBI" id="CHEBI:59789"/>
        <dbReference type="EC" id="1.3.98.3"/>
    </reaction>
</comment>
<dbReference type="RefSeq" id="WP_228234641.1">
    <property type="nucleotide sequence ID" value="NZ_ARXL01000061.1"/>
</dbReference>